<dbReference type="AlphaFoldDB" id="A0A1E4TFW9"/>
<feature type="compositionally biased region" description="Basic and acidic residues" evidence="3">
    <location>
        <begin position="113"/>
        <end position="122"/>
    </location>
</feature>
<feature type="compositionally biased region" description="Basic and acidic residues" evidence="3">
    <location>
        <begin position="48"/>
        <end position="58"/>
    </location>
</feature>
<dbReference type="EMBL" id="KV453842">
    <property type="protein sequence ID" value="ODV90636.1"/>
    <property type="molecule type" value="Genomic_DNA"/>
</dbReference>
<feature type="region of interest" description="Disordered" evidence="3">
    <location>
        <begin position="1"/>
        <end position="161"/>
    </location>
</feature>
<evidence type="ECO:0000256" key="2">
    <source>
        <dbReference type="PROSITE-ProRule" id="PRU00176"/>
    </source>
</evidence>
<dbReference type="GO" id="GO:0003723">
    <property type="term" value="F:RNA binding"/>
    <property type="evidence" value="ECO:0007669"/>
    <property type="project" value="UniProtKB-UniRule"/>
</dbReference>
<feature type="compositionally biased region" description="Low complexity" evidence="3">
    <location>
        <begin position="262"/>
        <end position="274"/>
    </location>
</feature>
<dbReference type="InterPro" id="IPR035979">
    <property type="entry name" value="RBD_domain_sf"/>
</dbReference>
<evidence type="ECO:0000313" key="5">
    <source>
        <dbReference type="EMBL" id="ODV90636.1"/>
    </source>
</evidence>
<feature type="compositionally biased region" description="Polar residues" evidence="3">
    <location>
        <begin position="384"/>
        <end position="403"/>
    </location>
</feature>
<dbReference type="Pfam" id="PF00076">
    <property type="entry name" value="RRM_1"/>
    <property type="match status" value="1"/>
</dbReference>
<organism evidence="5 6">
    <name type="scientific">Tortispora caseinolytica NRRL Y-17796</name>
    <dbReference type="NCBI Taxonomy" id="767744"/>
    <lineage>
        <taxon>Eukaryota</taxon>
        <taxon>Fungi</taxon>
        <taxon>Dikarya</taxon>
        <taxon>Ascomycota</taxon>
        <taxon>Saccharomycotina</taxon>
        <taxon>Trigonopsidomycetes</taxon>
        <taxon>Trigonopsidales</taxon>
        <taxon>Trigonopsidaceae</taxon>
        <taxon>Tortispora</taxon>
    </lineage>
</organism>
<feature type="compositionally biased region" description="Basic residues" evidence="3">
    <location>
        <begin position="241"/>
        <end position="250"/>
    </location>
</feature>
<evidence type="ECO:0000256" key="1">
    <source>
        <dbReference type="ARBA" id="ARBA00022884"/>
    </source>
</evidence>
<dbReference type="Gene3D" id="3.30.70.330">
    <property type="match status" value="1"/>
</dbReference>
<dbReference type="PANTHER" id="PTHR48027">
    <property type="entry name" value="HETEROGENEOUS NUCLEAR RIBONUCLEOPROTEIN 87F-RELATED"/>
    <property type="match status" value="1"/>
</dbReference>
<keyword evidence="1 2" id="KW-0694">RNA-binding</keyword>
<feature type="region of interest" description="Disordered" evidence="3">
    <location>
        <begin position="240"/>
        <end position="403"/>
    </location>
</feature>
<dbReference type="Proteomes" id="UP000095023">
    <property type="component" value="Unassembled WGS sequence"/>
</dbReference>
<dbReference type="SUPFAM" id="SSF54928">
    <property type="entry name" value="RNA-binding domain, RBD"/>
    <property type="match status" value="1"/>
</dbReference>
<feature type="domain" description="RRM" evidence="4">
    <location>
        <begin position="164"/>
        <end position="242"/>
    </location>
</feature>
<gene>
    <name evidence="5" type="ORF">CANCADRAFT_108810</name>
</gene>
<feature type="compositionally biased region" description="Acidic residues" evidence="3">
    <location>
        <begin position="30"/>
        <end position="39"/>
    </location>
</feature>
<keyword evidence="6" id="KW-1185">Reference proteome</keyword>
<dbReference type="InterPro" id="IPR000504">
    <property type="entry name" value="RRM_dom"/>
</dbReference>
<dbReference type="OrthoDB" id="10259687at2759"/>
<evidence type="ECO:0000259" key="4">
    <source>
        <dbReference type="PROSITE" id="PS50102"/>
    </source>
</evidence>
<feature type="compositionally biased region" description="Low complexity" evidence="3">
    <location>
        <begin position="14"/>
        <end position="29"/>
    </location>
</feature>
<evidence type="ECO:0000313" key="6">
    <source>
        <dbReference type="Proteomes" id="UP000095023"/>
    </source>
</evidence>
<dbReference type="SMART" id="SM00360">
    <property type="entry name" value="RRM"/>
    <property type="match status" value="1"/>
</dbReference>
<accession>A0A1E4TFW9</accession>
<dbReference type="CDD" id="cd00590">
    <property type="entry name" value="RRM_SF"/>
    <property type="match status" value="1"/>
</dbReference>
<name>A0A1E4TFW9_9ASCO</name>
<reference evidence="6" key="1">
    <citation type="submission" date="2016-02" db="EMBL/GenBank/DDBJ databases">
        <title>Comparative genomics of biotechnologically important yeasts.</title>
        <authorList>
            <consortium name="DOE Joint Genome Institute"/>
            <person name="Riley R."/>
            <person name="Haridas S."/>
            <person name="Wolfe K.H."/>
            <person name="Lopes M.R."/>
            <person name="Hittinger C.T."/>
            <person name="Goker M."/>
            <person name="Salamov A."/>
            <person name="Wisecaver J."/>
            <person name="Long T.M."/>
            <person name="Aerts A.L."/>
            <person name="Barry K."/>
            <person name="Choi C."/>
            <person name="Clum A."/>
            <person name="Coughlan A.Y."/>
            <person name="Deshpande S."/>
            <person name="Douglass A.P."/>
            <person name="Hanson S.J."/>
            <person name="Klenk H.-P."/>
            <person name="Labutti K."/>
            <person name="Lapidus A."/>
            <person name="Lindquist E."/>
            <person name="Lipzen A."/>
            <person name="Meier-Kolthoff J.P."/>
            <person name="Ohm R.A."/>
            <person name="Otillar R.P."/>
            <person name="Pangilinan J."/>
            <person name="Peng Y."/>
            <person name="Rokas A."/>
            <person name="Rosa C.A."/>
            <person name="Scheuner C."/>
            <person name="Sibirny A.A."/>
            <person name="Slot J.C."/>
            <person name="Stielow J.B."/>
            <person name="Sun H."/>
            <person name="Kurtzman C.P."/>
            <person name="Blackwell M."/>
            <person name="Jeffries T.W."/>
            <person name="Grigoriev I.V."/>
        </authorList>
    </citation>
    <scope>NUCLEOTIDE SEQUENCE [LARGE SCALE GENOMIC DNA]</scope>
    <source>
        <strain evidence="6">NRRL Y-17796</strain>
    </source>
</reference>
<proteinExistence type="predicted"/>
<dbReference type="InterPro" id="IPR012677">
    <property type="entry name" value="Nucleotide-bd_a/b_plait_sf"/>
</dbReference>
<dbReference type="InterPro" id="IPR052462">
    <property type="entry name" value="SLIRP/GR-RBP-like"/>
</dbReference>
<sequence>MPPRRRPNRRESAASENSEPNAATQVVEEVPSEVAEEGGEPGVEIVPEEEHIDQKEQVEEQTEEQSANHEQSEVENAPVESGDVQEQPDEPSLEIQTDNDRPQDLSGPTQQKGDAERGDHSSGPDYVAFENSNTTNDVSMGEDRTGSAQINEEDDAAKEAEVKRTLHISGLDNTIDSDKLREWFEPYGILTRCEIITSRGTGASKGYGFVAFDEEDIVEIAASEMNGKTIDGQTLIVQKANPKKKKPSNFRRRDGRGGHYGSYGSYGSYQPYPYRDYDSQGRMQRPRSRYDPRDPPPPINGGGRDDGYGQRRPGGPIRNYGRDSYMGRGGGGRGNFRPNRGRGGGRGPRPFDNRGGRPYPGPDREYTGNNMQQPLSGPPGSDLPTFTENQRSSYPDSSDPTYH</sequence>
<evidence type="ECO:0000256" key="3">
    <source>
        <dbReference type="SAM" id="MobiDB-lite"/>
    </source>
</evidence>
<dbReference type="PROSITE" id="PS50102">
    <property type="entry name" value="RRM"/>
    <property type="match status" value="1"/>
</dbReference>
<protein>
    <recommendedName>
        <fullName evidence="4">RRM domain-containing protein</fullName>
    </recommendedName>
</protein>